<gene>
    <name evidence="2" type="ORF">GCM10015535_42160</name>
</gene>
<proteinExistence type="predicted"/>
<feature type="region of interest" description="Disordered" evidence="1">
    <location>
        <begin position="223"/>
        <end position="243"/>
    </location>
</feature>
<evidence type="ECO:0000313" key="2">
    <source>
        <dbReference type="EMBL" id="GGV89134.1"/>
    </source>
</evidence>
<keyword evidence="3" id="KW-1185">Reference proteome</keyword>
<dbReference type="RefSeq" id="WP_229867127.1">
    <property type="nucleotide sequence ID" value="NZ_BMTF01000014.1"/>
</dbReference>
<dbReference type="EMBL" id="BMTF01000014">
    <property type="protein sequence ID" value="GGV89134.1"/>
    <property type="molecule type" value="Genomic_DNA"/>
</dbReference>
<comment type="caution">
    <text evidence="2">The sequence shown here is derived from an EMBL/GenBank/DDBJ whole genome shotgun (WGS) entry which is preliminary data.</text>
</comment>
<evidence type="ECO:0000256" key="1">
    <source>
        <dbReference type="SAM" id="MobiDB-lite"/>
    </source>
</evidence>
<accession>A0ABQ2W1J7</accession>
<organism evidence="2 3">
    <name type="scientific">Streptomyces gelaticus</name>
    <dbReference type="NCBI Taxonomy" id="285446"/>
    <lineage>
        <taxon>Bacteria</taxon>
        <taxon>Bacillati</taxon>
        <taxon>Actinomycetota</taxon>
        <taxon>Actinomycetes</taxon>
        <taxon>Kitasatosporales</taxon>
        <taxon>Streptomycetaceae</taxon>
        <taxon>Streptomyces</taxon>
    </lineage>
</organism>
<evidence type="ECO:0000313" key="3">
    <source>
        <dbReference type="Proteomes" id="UP000660675"/>
    </source>
</evidence>
<name>A0ABQ2W1J7_9ACTN</name>
<reference evidence="3" key="1">
    <citation type="journal article" date="2019" name="Int. J. Syst. Evol. Microbiol.">
        <title>The Global Catalogue of Microorganisms (GCM) 10K type strain sequencing project: providing services to taxonomists for standard genome sequencing and annotation.</title>
        <authorList>
            <consortium name="The Broad Institute Genomics Platform"/>
            <consortium name="The Broad Institute Genome Sequencing Center for Infectious Disease"/>
            <person name="Wu L."/>
            <person name="Ma J."/>
        </authorList>
    </citation>
    <scope>NUCLEOTIDE SEQUENCE [LARGE SCALE GENOMIC DNA]</scope>
    <source>
        <strain evidence="3">JCM 4376</strain>
    </source>
</reference>
<sequence length="401" mass="42337">MLINGEDMGSGTALLIAAAPAGKGCLIDATSALPTLAAVPPGVLAGAAAATLVELADPTDPQTVLTRIRAAAAAPGPLTLYIAGQLHLDHKQRLIHLALARTTTPATLRYTALPWHWLASELKLRRPGSTTVVIDMVAAQDAWQQLRAEGLVLGYGIRLYGRIVPPPPRRQIAEPAYLKAFATTWRSGLNPPLARLHEQAAAQVGPDDALFLSIGDPATLSVPSPVAPAAQAAQQPHQAPVPVAETTGATAEEDPLPAILAAAQAGRHGEAASLAAIWEGWALRTHGVGSVQAIHWLEVRADLARLADDPARSCELWMAAADARLARQQPPDDPAVESAVDRAHHQWQQLRDPQRARELGPPLDALRHHVPGRRPGAVDAVRHRLDLLDTQPTATARGAAP</sequence>
<protein>
    <submittedName>
        <fullName evidence="2">Uncharacterized protein</fullName>
    </submittedName>
</protein>
<dbReference type="Proteomes" id="UP000660675">
    <property type="component" value="Unassembled WGS sequence"/>
</dbReference>